<keyword evidence="2" id="KW-1185">Reference proteome</keyword>
<sequence>MQYKFSQFTGRLSTPPHLDIPTKYVQYTERPRYQFILETPTSVNDHPHTRARRLGGGKYYAPVPDTLLKKMRLFQVSCGFAWISIFFQDRCYRLDY</sequence>
<reference evidence="1" key="1">
    <citation type="submission" date="2023-11" db="EMBL/GenBank/DDBJ databases">
        <title>Genome assemblies of two species of porcelain crab, Petrolisthes cinctipes and Petrolisthes manimaculis (Anomura: Porcellanidae).</title>
        <authorList>
            <person name="Angst P."/>
        </authorList>
    </citation>
    <scope>NUCLEOTIDE SEQUENCE</scope>
    <source>
        <strain evidence="1">PB745_02</strain>
        <tissue evidence="1">Gill</tissue>
    </source>
</reference>
<organism evidence="1 2">
    <name type="scientific">Petrolisthes manimaculis</name>
    <dbReference type="NCBI Taxonomy" id="1843537"/>
    <lineage>
        <taxon>Eukaryota</taxon>
        <taxon>Metazoa</taxon>
        <taxon>Ecdysozoa</taxon>
        <taxon>Arthropoda</taxon>
        <taxon>Crustacea</taxon>
        <taxon>Multicrustacea</taxon>
        <taxon>Malacostraca</taxon>
        <taxon>Eumalacostraca</taxon>
        <taxon>Eucarida</taxon>
        <taxon>Decapoda</taxon>
        <taxon>Pleocyemata</taxon>
        <taxon>Anomura</taxon>
        <taxon>Galatheoidea</taxon>
        <taxon>Porcellanidae</taxon>
        <taxon>Petrolisthes</taxon>
    </lineage>
</organism>
<evidence type="ECO:0000313" key="2">
    <source>
        <dbReference type="Proteomes" id="UP001292094"/>
    </source>
</evidence>
<dbReference type="Proteomes" id="UP001292094">
    <property type="component" value="Unassembled WGS sequence"/>
</dbReference>
<evidence type="ECO:0000313" key="1">
    <source>
        <dbReference type="EMBL" id="KAK4290363.1"/>
    </source>
</evidence>
<protein>
    <submittedName>
        <fullName evidence="1">Uncharacterized protein</fullName>
    </submittedName>
</protein>
<name>A0AAE1NIV1_9EUCA</name>
<dbReference type="EMBL" id="JAWZYT010005502">
    <property type="protein sequence ID" value="KAK4290363.1"/>
    <property type="molecule type" value="Genomic_DNA"/>
</dbReference>
<proteinExistence type="predicted"/>
<accession>A0AAE1NIV1</accession>
<dbReference type="AlphaFoldDB" id="A0AAE1NIV1"/>
<gene>
    <name evidence="1" type="ORF">Pmani_036728</name>
</gene>
<comment type="caution">
    <text evidence="1">The sequence shown here is derived from an EMBL/GenBank/DDBJ whole genome shotgun (WGS) entry which is preliminary data.</text>
</comment>